<dbReference type="GO" id="GO:0020037">
    <property type="term" value="F:heme binding"/>
    <property type="evidence" value="ECO:0007669"/>
    <property type="project" value="InterPro"/>
</dbReference>
<proteinExistence type="predicted"/>
<sequence>MPGRIFQDFGLARASGLGFLPRSDQAGGIYLCRISPVLIRARIRHSRSPLARIGPSWLNPSLPDPANADPGPDPAQRKIRGKIQQSRSPPARIWGRVERFRHRNQEREGEKYGLKDKVTGYVSVCVTRLARRVSHRLVILGCVCDWADENVRTLIITGLKHFGPVVGPSLVILGCVCDWADENVRTLIITGLKHFGPMVGPSELLLLVVWIVICGSYTNDDDNYGIDGPATDFNVSLHGRQRGAAAGDPGQLRPSTAGPSEGPSGLLLVPRPRRVLPPAHGRPRQHRLPHQHAPDLPFFVGVDPRVVALLDCASFAALFDASLVDKRDVLVGPYTPSLAFTGGTRVAVYLDTSESAHARVKSFCLDLLRRNARAWPSEFLRSLDAMLSAVESDMPSAGKPANFVLPLQKCIFSFLCRCMVGADPSADPTIAEFGFAMLDKWLALQLLPTQKVGVIPQPLEELLLHSFPFPFALVSGDYRKLYDFVEKHGGEVVRRAEAEYGLKKDEAINNILFVLGFNAFGDSPSSSLS</sequence>
<dbReference type="GO" id="GO:0004497">
    <property type="term" value="F:monooxygenase activity"/>
    <property type="evidence" value="ECO:0007669"/>
    <property type="project" value="InterPro"/>
</dbReference>
<protein>
    <submittedName>
        <fullName evidence="2">Uncharacterized protein</fullName>
    </submittedName>
</protein>
<dbReference type="Gene3D" id="1.10.630.10">
    <property type="entry name" value="Cytochrome P450"/>
    <property type="match status" value="1"/>
</dbReference>
<dbReference type="InterPro" id="IPR036396">
    <property type="entry name" value="Cyt_P450_sf"/>
</dbReference>
<evidence type="ECO:0000256" key="1">
    <source>
        <dbReference type="SAM" id="MobiDB-lite"/>
    </source>
</evidence>
<feature type="region of interest" description="Disordered" evidence="1">
    <location>
        <begin position="61"/>
        <end position="87"/>
    </location>
</feature>
<organism evidence="2">
    <name type="scientific">Ananas comosus var. bracteatus</name>
    <name type="common">red pineapple</name>
    <dbReference type="NCBI Taxonomy" id="296719"/>
    <lineage>
        <taxon>Eukaryota</taxon>
        <taxon>Viridiplantae</taxon>
        <taxon>Streptophyta</taxon>
        <taxon>Embryophyta</taxon>
        <taxon>Tracheophyta</taxon>
        <taxon>Spermatophyta</taxon>
        <taxon>Magnoliopsida</taxon>
        <taxon>Liliopsida</taxon>
        <taxon>Poales</taxon>
        <taxon>Bromeliaceae</taxon>
        <taxon>Bromelioideae</taxon>
        <taxon>Ananas</taxon>
    </lineage>
</organism>
<reference evidence="2" key="1">
    <citation type="submission" date="2020-07" db="EMBL/GenBank/DDBJ databases">
        <authorList>
            <person name="Lin J."/>
        </authorList>
    </citation>
    <scope>NUCLEOTIDE SEQUENCE</scope>
</reference>
<dbReference type="AlphaFoldDB" id="A0A6V7NVT4"/>
<accession>A0A6V7NVT4</accession>
<evidence type="ECO:0000313" key="2">
    <source>
        <dbReference type="EMBL" id="CAD1822695.1"/>
    </source>
</evidence>
<gene>
    <name evidence="2" type="ORF">CB5_LOCUS5906</name>
</gene>
<dbReference type="SUPFAM" id="SSF48264">
    <property type="entry name" value="Cytochrome P450"/>
    <property type="match status" value="1"/>
</dbReference>
<feature type="region of interest" description="Disordered" evidence="1">
    <location>
        <begin position="242"/>
        <end position="270"/>
    </location>
</feature>
<dbReference type="GO" id="GO:0016705">
    <property type="term" value="F:oxidoreductase activity, acting on paired donors, with incorporation or reduction of molecular oxygen"/>
    <property type="evidence" value="ECO:0007669"/>
    <property type="project" value="InterPro"/>
</dbReference>
<name>A0A6V7NVT4_ANACO</name>
<dbReference type="EMBL" id="LR862142">
    <property type="protein sequence ID" value="CAD1822695.1"/>
    <property type="molecule type" value="Genomic_DNA"/>
</dbReference>
<dbReference type="GO" id="GO:0005506">
    <property type="term" value="F:iron ion binding"/>
    <property type="evidence" value="ECO:0007669"/>
    <property type="project" value="InterPro"/>
</dbReference>